<gene>
    <name evidence="3" type="ORF">IHE44_0011328</name>
    <name evidence="2" type="ORF">IHE44_014902</name>
</gene>
<reference evidence="3 4" key="2">
    <citation type="journal article" date="2021" name="J. Hered.">
        <title>Feather Gene Expression Elucidates the Developmental Basis of Plumage Iridescence in African Starlings.</title>
        <authorList>
            <person name="Rubenstein D.R."/>
            <person name="Corvelo A."/>
            <person name="MacManes M.D."/>
            <person name="Maia R."/>
            <person name="Narzisi G."/>
            <person name="Rousaki A."/>
            <person name="Vandenabeele P."/>
            <person name="Shawkey M.D."/>
            <person name="Solomon J."/>
        </authorList>
    </citation>
    <scope>NUCLEOTIDE SEQUENCE [LARGE SCALE GENOMIC DNA]</scope>
    <source>
        <strain evidence="3">SS15</strain>
    </source>
</reference>
<protein>
    <recommendedName>
        <fullName evidence="5">Octapeptide-repeat protein T2</fullName>
    </recommendedName>
</protein>
<feature type="compositionally biased region" description="Basic and acidic residues" evidence="1">
    <location>
        <begin position="427"/>
        <end position="546"/>
    </location>
</feature>
<dbReference type="Proteomes" id="UP000618051">
    <property type="component" value="Unassembled WGS sequence"/>
</dbReference>
<reference evidence="3" key="3">
    <citation type="submission" date="2022-01" db="EMBL/GenBank/DDBJ databases">
        <authorList>
            <person name="Rubenstein D.R."/>
        </authorList>
    </citation>
    <scope>NUCLEOTIDE SEQUENCE</scope>
    <source>
        <strain evidence="3">SS15</strain>
        <tissue evidence="3">Liver</tissue>
    </source>
</reference>
<name>A0A835TVG5_9PASS</name>
<evidence type="ECO:0000256" key="1">
    <source>
        <dbReference type="SAM" id="MobiDB-lite"/>
    </source>
</evidence>
<feature type="region of interest" description="Disordered" evidence="1">
    <location>
        <begin position="396"/>
        <end position="546"/>
    </location>
</feature>
<dbReference type="EMBL" id="JADDUC020000004">
    <property type="protein sequence ID" value="KAI1239890.1"/>
    <property type="molecule type" value="Genomic_DNA"/>
</dbReference>
<accession>A0A835TVG5</accession>
<comment type="caution">
    <text evidence="2">The sequence shown here is derived from an EMBL/GenBank/DDBJ whole genome shotgun (WGS) entry which is preliminary data.</text>
</comment>
<feature type="region of interest" description="Disordered" evidence="1">
    <location>
        <begin position="241"/>
        <end position="260"/>
    </location>
</feature>
<evidence type="ECO:0000313" key="3">
    <source>
        <dbReference type="EMBL" id="KAI1239890.1"/>
    </source>
</evidence>
<proteinExistence type="predicted"/>
<feature type="compositionally biased region" description="Basic and acidic residues" evidence="1">
    <location>
        <begin position="399"/>
        <end position="418"/>
    </location>
</feature>
<organism evidence="2">
    <name type="scientific">Lamprotornis superbus</name>
    <dbReference type="NCBI Taxonomy" id="245042"/>
    <lineage>
        <taxon>Eukaryota</taxon>
        <taxon>Metazoa</taxon>
        <taxon>Chordata</taxon>
        <taxon>Craniata</taxon>
        <taxon>Vertebrata</taxon>
        <taxon>Euteleostomi</taxon>
        <taxon>Archelosauria</taxon>
        <taxon>Archosauria</taxon>
        <taxon>Dinosauria</taxon>
        <taxon>Saurischia</taxon>
        <taxon>Theropoda</taxon>
        <taxon>Coelurosauria</taxon>
        <taxon>Aves</taxon>
        <taxon>Neognathae</taxon>
        <taxon>Neoaves</taxon>
        <taxon>Telluraves</taxon>
        <taxon>Australaves</taxon>
        <taxon>Passeriformes</taxon>
        <taxon>Sturnidae</taxon>
        <taxon>Lamprotornis</taxon>
    </lineage>
</organism>
<evidence type="ECO:0000313" key="4">
    <source>
        <dbReference type="Proteomes" id="UP000618051"/>
    </source>
</evidence>
<sequence length="719" mass="80609">MAGCIYQCLNLDHELEKLLSWQQNKEGALAYKDSKQEAECGETVQPEKLNPKPFQAELFQKKERPSEGKATATNRSFSFLFLLGGSPNKTDKYLHSNYSSSLQKDRKKDNNLTDGMVLPGGTCSLSCEGTTWYLCYVEEWQLVISLLSSVQHKVPNQACHSLPQQTNKRVGRGGHIKKKKETKDIDFPLQQSSGTHIILHTSLINTWHQRQYQAAGQKERENLHSSKTSVVPHVPYKLQEDFDSSSERPRSRLGKTVKVRTTERETESGVSLDLVDIAEYKAGDRGRMRVPSVQCLIGRPWGKAVIPRRKKPSDKDFNPQSNCGPAVILQGLIHFNRPIHRSPISTLRPIFLPSEFNNLPLLLASSATHISIPCLQIITVGDLLHSNDYYWQDYMGENEGGREGRKDSRNDSRKEGRIPGRKAGFQEGRKGSRKEGSREGGKEGFQEGRIPGRKEGRKDSRKEGRREGRIPGRKEGEKEGGKEGRREGRKGSRKEGSIQEGRIPGRKDSRKEGRIPGRIPGRKDSRKEGFQEGFQEGREDSRKEASDLAEITSYRNEKIMSSEFKHSILSCLKEVVSGFTLVFFNAVCFKVYGFPAVVGIIRLQPPELMKKSPICLRSASATVEGVKSGSKDSIALKQNVLLEKVAFDCLKSRTHTETGSKDCGVCALDARHALISEMKKLRNGSDAAKNVYHSLSVCMDEAFCLEKHTGPEILLPWAF</sequence>
<keyword evidence="4" id="KW-1185">Reference proteome</keyword>
<evidence type="ECO:0008006" key="5">
    <source>
        <dbReference type="Google" id="ProtNLM"/>
    </source>
</evidence>
<dbReference type="AlphaFoldDB" id="A0A835TVG5"/>
<reference evidence="2" key="1">
    <citation type="submission" date="2020-10" db="EMBL/GenBank/DDBJ databases">
        <title>Feather gene expression reveals the developmental basis of iridescence in African starlings.</title>
        <authorList>
            <person name="Rubenstein D.R."/>
        </authorList>
    </citation>
    <scope>NUCLEOTIDE SEQUENCE</scope>
    <source>
        <strain evidence="2">SS15</strain>
        <tissue evidence="2">Liver</tissue>
    </source>
</reference>
<evidence type="ECO:0000313" key="2">
    <source>
        <dbReference type="EMBL" id="KAG0119103.1"/>
    </source>
</evidence>
<dbReference type="EMBL" id="JADDUC010000094">
    <property type="protein sequence ID" value="KAG0119103.1"/>
    <property type="molecule type" value="Genomic_DNA"/>
</dbReference>